<dbReference type="OrthoDB" id="37886at2759"/>
<dbReference type="PANTHER" id="PTHR10502:SF177">
    <property type="entry name" value="ANNEXIN B10"/>
    <property type="match status" value="1"/>
</dbReference>
<dbReference type="AlphaFoldDB" id="A0A2G9TMF1"/>
<dbReference type="GO" id="GO:0005737">
    <property type="term" value="C:cytoplasm"/>
    <property type="evidence" value="ECO:0007669"/>
    <property type="project" value="TreeGrafter"/>
</dbReference>
<feature type="non-terminal residue" evidence="4">
    <location>
        <position position="73"/>
    </location>
</feature>
<accession>A0A2G9TMF1</accession>
<dbReference type="PRINTS" id="PR00196">
    <property type="entry name" value="ANNEXIN"/>
</dbReference>
<dbReference type="GO" id="GO:0005544">
    <property type="term" value="F:calcium-dependent phospholipid binding"/>
    <property type="evidence" value="ECO:0007669"/>
    <property type="project" value="InterPro"/>
</dbReference>
<dbReference type="GO" id="GO:0005509">
    <property type="term" value="F:calcium ion binding"/>
    <property type="evidence" value="ECO:0007669"/>
    <property type="project" value="InterPro"/>
</dbReference>
<dbReference type="Gene3D" id="1.10.220.10">
    <property type="entry name" value="Annexin"/>
    <property type="match status" value="2"/>
</dbReference>
<protein>
    <recommendedName>
        <fullName evidence="6">Annexin</fullName>
    </recommendedName>
</protein>
<dbReference type="GO" id="GO:0005886">
    <property type="term" value="C:plasma membrane"/>
    <property type="evidence" value="ECO:0007669"/>
    <property type="project" value="TreeGrafter"/>
</dbReference>
<gene>
    <name evidence="4" type="ORF">TELCIR_19430</name>
</gene>
<name>A0A2G9TMF1_TELCI</name>
<dbReference type="PANTHER" id="PTHR10502">
    <property type="entry name" value="ANNEXIN"/>
    <property type="match status" value="1"/>
</dbReference>
<comment type="similarity">
    <text evidence="1">Belongs to the annexin family.</text>
</comment>
<dbReference type="GO" id="GO:0043395">
    <property type="term" value="F:heparan sulfate proteoglycan binding"/>
    <property type="evidence" value="ECO:0007669"/>
    <property type="project" value="TreeGrafter"/>
</dbReference>
<keyword evidence="3" id="KW-0041">Annexin</keyword>
<dbReference type="Pfam" id="PF00191">
    <property type="entry name" value="Annexin"/>
    <property type="match status" value="2"/>
</dbReference>
<organism evidence="4 5">
    <name type="scientific">Teladorsagia circumcincta</name>
    <name type="common">Brown stomach worm</name>
    <name type="synonym">Ostertagia circumcincta</name>
    <dbReference type="NCBI Taxonomy" id="45464"/>
    <lineage>
        <taxon>Eukaryota</taxon>
        <taxon>Metazoa</taxon>
        <taxon>Ecdysozoa</taxon>
        <taxon>Nematoda</taxon>
        <taxon>Chromadorea</taxon>
        <taxon>Rhabditida</taxon>
        <taxon>Rhabditina</taxon>
        <taxon>Rhabditomorpha</taxon>
        <taxon>Strongyloidea</taxon>
        <taxon>Trichostrongylidae</taxon>
        <taxon>Teladorsagia</taxon>
    </lineage>
</organism>
<dbReference type="GO" id="GO:0001786">
    <property type="term" value="F:phosphatidylserine binding"/>
    <property type="evidence" value="ECO:0007669"/>
    <property type="project" value="TreeGrafter"/>
</dbReference>
<keyword evidence="5" id="KW-1185">Reference proteome</keyword>
<evidence type="ECO:0000256" key="1">
    <source>
        <dbReference type="ARBA" id="ARBA00007831"/>
    </source>
</evidence>
<dbReference type="GO" id="GO:0005634">
    <property type="term" value="C:nucleus"/>
    <property type="evidence" value="ECO:0007669"/>
    <property type="project" value="TreeGrafter"/>
</dbReference>
<dbReference type="GO" id="GO:0012506">
    <property type="term" value="C:vesicle membrane"/>
    <property type="evidence" value="ECO:0007669"/>
    <property type="project" value="TreeGrafter"/>
</dbReference>
<proteinExistence type="inferred from homology"/>
<feature type="non-terminal residue" evidence="4">
    <location>
        <position position="1"/>
    </location>
</feature>
<dbReference type="Proteomes" id="UP000230423">
    <property type="component" value="Unassembled WGS sequence"/>
</dbReference>
<keyword evidence="2" id="KW-0677">Repeat</keyword>
<evidence type="ECO:0000313" key="4">
    <source>
        <dbReference type="EMBL" id="PIO59117.1"/>
    </source>
</evidence>
<evidence type="ECO:0000313" key="5">
    <source>
        <dbReference type="Proteomes" id="UP000230423"/>
    </source>
</evidence>
<dbReference type="InterPro" id="IPR037104">
    <property type="entry name" value="Annexin_sf"/>
</dbReference>
<sequence length="73" mass="8441">IRTPYKVRYGKDLENELRRELSGDLEDVILALMQTPTKRDVLDLHRAMKGFGTDEKVLIEILASRSNEEIRAI</sequence>
<evidence type="ECO:0000256" key="2">
    <source>
        <dbReference type="ARBA" id="ARBA00022737"/>
    </source>
</evidence>
<evidence type="ECO:0000256" key="3">
    <source>
        <dbReference type="ARBA" id="ARBA00023216"/>
    </source>
</evidence>
<dbReference type="EMBL" id="KZ358779">
    <property type="protein sequence ID" value="PIO59117.1"/>
    <property type="molecule type" value="Genomic_DNA"/>
</dbReference>
<dbReference type="PROSITE" id="PS51897">
    <property type="entry name" value="ANNEXIN_2"/>
    <property type="match status" value="2"/>
</dbReference>
<dbReference type="InterPro" id="IPR018502">
    <property type="entry name" value="Annexin_repeat"/>
</dbReference>
<dbReference type="SUPFAM" id="SSF47874">
    <property type="entry name" value="Annexin"/>
    <property type="match status" value="1"/>
</dbReference>
<reference evidence="4 5" key="1">
    <citation type="submission" date="2015-09" db="EMBL/GenBank/DDBJ databases">
        <title>Draft genome of the parasitic nematode Teladorsagia circumcincta isolate WARC Sus (inbred).</title>
        <authorList>
            <person name="Mitreva M."/>
        </authorList>
    </citation>
    <scope>NUCLEOTIDE SEQUENCE [LARGE SCALE GENOMIC DNA]</scope>
    <source>
        <strain evidence="4 5">S</strain>
    </source>
</reference>
<evidence type="ECO:0008006" key="6">
    <source>
        <dbReference type="Google" id="ProtNLM"/>
    </source>
</evidence>
<dbReference type="InterPro" id="IPR001464">
    <property type="entry name" value="Annexin"/>
</dbReference>